<gene>
    <name evidence="10" type="ORF">H9831_14410</name>
</gene>
<reference evidence="10" key="1">
    <citation type="journal article" date="2021" name="PeerJ">
        <title>Extensive microbial diversity within the chicken gut microbiome revealed by metagenomics and culture.</title>
        <authorList>
            <person name="Gilroy R."/>
            <person name="Ravi A."/>
            <person name="Getino M."/>
            <person name="Pursley I."/>
            <person name="Horton D.L."/>
            <person name="Alikhan N.F."/>
            <person name="Baker D."/>
            <person name="Gharbi K."/>
            <person name="Hall N."/>
            <person name="Watson M."/>
            <person name="Adriaenssens E.M."/>
            <person name="Foster-Nyarko E."/>
            <person name="Jarju S."/>
            <person name="Secka A."/>
            <person name="Antonio M."/>
            <person name="Oren A."/>
            <person name="Chaudhuri R.R."/>
            <person name="La Ragione R."/>
            <person name="Hildebrand F."/>
            <person name="Pallen M.J."/>
        </authorList>
    </citation>
    <scope>NUCLEOTIDE SEQUENCE</scope>
    <source>
        <strain evidence="10">ChiSxjej3B15-24422</strain>
    </source>
</reference>
<evidence type="ECO:0000313" key="11">
    <source>
        <dbReference type="Proteomes" id="UP000824007"/>
    </source>
</evidence>
<feature type="transmembrane region" description="Helical" evidence="8">
    <location>
        <begin position="148"/>
        <end position="166"/>
    </location>
</feature>
<dbReference type="InterPro" id="IPR002656">
    <property type="entry name" value="Acyl_transf_3_dom"/>
</dbReference>
<evidence type="ECO:0000256" key="4">
    <source>
        <dbReference type="ARBA" id="ARBA00022692"/>
    </source>
</evidence>
<feature type="domain" description="Acyltransferase 3" evidence="9">
    <location>
        <begin position="9"/>
        <end position="332"/>
    </location>
</feature>
<feature type="transmembrane region" description="Helical" evidence="8">
    <location>
        <begin position="321"/>
        <end position="339"/>
    </location>
</feature>
<feature type="transmembrane region" description="Helical" evidence="8">
    <location>
        <begin position="209"/>
        <end position="229"/>
    </location>
</feature>
<evidence type="ECO:0000256" key="2">
    <source>
        <dbReference type="ARBA" id="ARBA00007400"/>
    </source>
</evidence>
<feature type="transmembrane region" description="Helical" evidence="8">
    <location>
        <begin position="39"/>
        <end position="60"/>
    </location>
</feature>
<protein>
    <submittedName>
        <fullName evidence="10">Acyltransferase</fullName>
    </submittedName>
</protein>
<name>A0A9D1YRY6_9FIRM</name>
<feature type="compositionally biased region" description="Basic and acidic residues" evidence="7">
    <location>
        <begin position="378"/>
        <end position="392"/>
    </location>
</feature>
<feature type="transmembrane region" description="Helical" evidence="8">
    <location>
        <begin position="249"/>
        <end position="269"/>
    </location>
</feature>
<keyword evidence="10" id="KW-0808">Transferase</keyword>
<keyword evidence="6 8" id="KW-0472">Membrane</keyword>
<reference evidence="10" key="2">
    <citation type="submission" date="2021-04" db="EMBL/GenBank/DDBJ databases">
        <authorList>
            <person name="Gilroy R."/>
        </authorList>
    </citation>
    <scope>NUCLEOTIDE SEQUENCE</scope>
    <source>
        <strain evidence="10">ChiSxjej3B15-24422</strain>
    </source>
</reference>
<organism evidence="10 11">
    <name type="scientific">Candidatus Eisenbergiella pullistercoris</name>
    <dbReference type="NCBI Taxonomy" id="2838555"/>
    <lineage>
        <taxon>Bacteria</taxon>
        <taxon>Bacillati</taxon>
        <taxon>Bacillota</taxon>
        <taxon>Clostridia</taxon>
        <taxon>Lachnospirales</taxon>
        <taxon>Lachnospiraceae</taxon>
        <taxon>Eisenbergiella</taxon>
    </lineage>
</organism>
<keyword evidence="5 8" id="KW-1133">Transmembrane helix</keyword>
<dbReference type="Pfam" id="PF01757">
    <property type="entry name" value="Acyl_transf_3"/>
    <property type="match status" value="1"/>
</dbReference>
<dbReference type="PANTHER" id="PTHR40074:SF2">
    <property type="entry name" value="O-ACETYLTRANSFERASE WECH"/>
    <property type="match status" value="1"/>
</dbReference>
<dbReference type="GO" id="GO:0009246">
    <property type="term" value="P:enterobacterial common antigen biosynthetic process"/>
    <property type="evidence" value="ECO:0007669"/>
    <property type="project" value="TreeGrafter"/>
</dbReference>
<comment type="similarity">
    <text evidence="2">Belongs to the acyltransferase 3 family.</text>
</comment>
<dbReference type="AlphaFoldDB" id="A0A9D1YRY6"/>
<evidence type="ECO:0000256" key="8">
    <source>
        <dbReference type="SAM" id="Phobius"/>
    </source>
</evidence>
<keyword evidence="4 8" id="KW-0812">Transmembrane</keyword>
<dbReference type="PANTHER" id="PTHR40074">
    <property type="entry name" value="O-ACETYLTRANSFERASE WECH"/>
    <property type="match status" value="1"/>
</dbReference>
<comment type="subcellular location">
    <subcellularLocation>
        <location evidence="1">Cell membrane</location>
        <topology evidence="1">Multi-pass membrane protein</topology>
    </subcellularLocation>
</comment>
<evidence type="ECO:0000256" key="1">
    <source>
        <dbReference type="ARBA" id="ARBA00004651"/>
    </source>
</evidence>
<dbReference type="Proteomes" id="UP000824007">
    <property type="component" value="Unassembled WGS sequence"/>
</dbReference>
<feature type="transmembrane region" description="Helical" evidence="8">
    <location>
        <begin position="178"/>
        <end position="197"/>
    </location>
</feature>
<feature type="transmembrane region" description="Helical" evidence="8">
    <location>
        <begin position="118"/>
        <end position="141"/>
    </location>
</feature>
<dbReference type="EMBL" id="DXDD01000176">
    <property type="protein sequence ID" value="HIY61843.1"/>
    <property type="molecule type" value="Genomic_DNA"/>
</dbReference>
<evidence type="ECO:0000256" key="7">
    <source>
        <dbReference type="SAM" id="MobiDB-lite"/>
    </source>
</evidence>
<sequence length="392" mass="43726">MAETKNNVVWIDCAKFLAILGVLVDHGKGILYEGENIQYLSFFSVSAFFFLSGMTSWYSLERRRQEETYLRWTGRRLWRILAPYLAAVAVCQFVKSGFQLSLGPYVLWALHFNLEGQFYFVLIYLQLIAAAPVLYLLTVFCRRGRLSVLWRSGYLAAALAASIFSVKHTLALETYGGGNYLMGGTFLFLFVMGMIAADMQIEIRYRSRAAVCAAASLVLLALSAAFLLTDRLALDEGLFGWLLRVNPPGITITVYSLAVLFFLFSWCSLGALLNSPAADRLLSLLAWLGRYTLYIFLYHMLILDCLPLVFPFLTEMSLLKTAVYLGAMTGLPIGGKVLYDAFRRRMMKKAAAESILRTKGTAAESVLRTKGAAAESALRPKGEAAKLSRRSE</sequence>
<evidence type="ECO:0000256" key="3">
    <source>
        <dbReference type="ARBA" id="ARBA00022475"/>
    </source>
</evidence>
<feature type="region of interest" description="Disordered" evidence="7">
    <location>
        <begin position="372"/>
        <end position="392"/>
    </location>
</feature>
<dbReference type="GO" id="GO:0016413">
    <property type="term" value="F:O-acetyltransferase activity"/>
    <property type="evidence" value="ECO:0007669"/>
    <property type="project" value="TreeGrafter"/>
</dbReference>
<comment type="caution">
    <text evidence="10">The sequence shown here is derived from an EMBL/GenBank/DDBJ whole genome shotgun (WGS) entry which is preliminary data.</text>
</comment>
<evidence type="ECO:0000259" key="9">
    <source>
        <dbReference type="Pfam" id="PF01757"/>
    </source>
</evidence>
<keyword evidence="3" id="KW-1003">Cell membrane</keyword>
<feature type="transmembrane region" description="Helical" evidence="8">
    <location>
        <begin position="81"/>
        <end position="98"/>
    </location>
</feature>
<evidence type="ECO:0000313" key="10">
    <source>
        <dbReference type="EMBL" id="HIY61843.1"/>
    </source>
</evidence>
<evidence type="ECO:0000256" key="5">
    <source>
        <dbReference type="ARBA" id="ARBA00022989"/>
    </source>
</evidence>
<proteinExistence type="inferred from homology"/>
<evidence type="ECO:0000256" key="6">
    <source>
        <dbReference type="ARBA" id="ARBA00023136"/>
    </source>
</evidence>
<dbReference type="GO" id="GO:0005886">
    <property type="term" value="C:plasma membrane"/>
    <property type="evidence" value="ECO:0007669"/>
    <property type="project" value="UniProtKB-SubCell"/>
</dbReference>
<keyword evidence="10" id="KW-0012">Acyltransferase</keyword>
<feature type="transmembrane region" description="Helical" evidence="8">
    <location>
        <begin position="281"/>
        <end position="301"/>
    </location>
</feature>
<accession>A0A9D1YRY6</accession>